<comment type="caution">
    <text evidence="1">The sequence shown here is derived from an EMBL/GenBank/DDBJ whole genome shotgun (WGS) entry which is preliminary data.</text>
</comment>
<protein>
    <submittedName>
        <fullName evidence="1">Uncharacterized protein</fullName>
    </submittedName>
</protein>
<evidence type="ECO:0000313" key="2">
    <source>
        <dbReference type="Proteomes" id="UP001172457"/>
    </source>
</evidence>
<dbReference type="AlphaFoldDB" id="A0AA38SHZ3"/>
<dbReference type="Proteomes" id="UP001172457">
    <property type="component" value="Unassembled WGS sequence"/>
</dbReference>
<gene>
    <name evidence="1" type="ORF">OSB04_un000309</name>
</gene>
<accession>A0AA38SHZ3</accession>
<proteinExistence type="predicted"/>
<evidence type="ECO:0000313" key="1">
    <source>
        <dbReference type="EMBL" id="KAJ9536515.1"/>
    </source>
</evidence>
<keyword evidence="2" id="KW-1185">Reference proteome</keyword>
<sequence length="98" mass="10923">MLPVADDAVGRRQVKAPPANASVTIRNAYRKHSDDLLDVGCLMLATMRPDLQTGLINMTAYDMIRQLRDMFQTEARTERYDASRAMSACKMAKGTSVK</sequence>
<name>A0AA38SHZ3_9ASTR</name>
<reference evidence="1" key="1">
    <citation type="submission" date="2023-03" db="EMBL/GenBank/DDBJ databases">
        <title>Chromosome-scale reference genome and RAD-based genetic map of yellow starthistle (Centaurea solstitialis) reveal putative structural variation and QTLs associated with invader traits.</title>
        <authorList>
            <person name="Reatini B."/>
            <person name="Cang F.A."/>
            <person name="Jiang Q."/>
            <person name="Mckibben M.T.W."/>
            <person name="Barker M.S."/>
            <person name="Rieseberg L.H."/>
            <person name="Dlugosch K.M."/>
        </authorList>
    </citation>
    <scope>NUCLEOTIDE SEQUENCE</scope>
    <source>
        <strain evidence="1">CAN-66</strain>
        <tissue evidence="1">Leaf</tissue>
    </source>
</reference>
<dbReference type="EMBL" id="JARYMX010000018">
    <property type="protein sequence ID" value="KAJ9536515.1"/>
    <property type="molecule type" value="Genomic_DNA"/>
</dbReference>
<organism evidence="1 2">
    <name type="scientific">Centaurea solstitialis</name>
    <name type="common">yellow star-thistle</name>
    <dbReference type="NCBI Taxonomy" id="347529"/>
    <lineage>
        <taxon>Eukaryota</taxon>
        <taxon>Viridiplantae</taxon>
        <taxon>Streptophyta</taxon>
        <taxon>Embryophyta</taxon>
        <taxon>Tracheophyta</taxon>
        <taxon>Spermatophyta</taxon>
        <taxon>Magnoliopsida</taxon>
        <taxon>eudicotyledons</taxon>
        <taxon>Gunneridae</taxon>
        <taxon>Pentapetalae</taxon>
        <taxon>asterids</taxon>
        <taxon>campanulids</taxon>
        <taxon>Asterales</taxon>
        <taxon>Asteraceae</taxon>
        <taxon>Carduoideae</taxon>
        <taxon>Cardueae</taxon>
        <taxon>Centaureinae</taxon>
        <taxon>Centaurea</taxon>
    </lineage>
</organism>